<dbReference type="STRING" id="265072.Mfla_2180"/>
<dbReference type="RefSeq" id="WP_011480401.1">
    <property type="nucleotide sequence ID" value="NC_007947.1"/>
</dbReference>
<evidence type="ECO:0000313" key="3">
    <source>
        <dbReference type="Proteomes" id="UP000002440"/>
    </source>
</evidence>
<accession>Q1GZ90</accession>
<dbReference type="EMBL" id="CP000284">
    <property type="protein sequence ID" value="ABE50447.1"/>
    <property type="molecule type" value="Genomic_DNA"/>
</dbReference>
<keyword evidence="1" id="KW-0812">Transmembrane</keyword>
<proteinExistence type="predicted"/>
<name>Q1GZ90_METFK</name>
<sequence length="114" mass="13164">MKEMIDITSRWISCFYTQKIFRHFSMIFTGILITLVGVHCTLGPLHFSLPHRWRIIIDKNPQTSMAGHQHQRAITCYPKVESGLSQSASNTIRLEALQFTPSRPHAHSRYGRID</sequence>
<evidence type="ECO:0000256" key="1">
    <source>
        <dbReference type="SAM" id="Phobius"/>
    </source>
</evidence>
<keyword evidence="1" id="KW-0472">Membrane</keyword>
<evidence type="ECO:0000313" key="2">
    <source>
        <dbReference type="EMBL" id="ABE50447.1"/>
    </source>
</evidence>
<gene>
    <name evidence="2" type="ordered locus">Mfla_2180</name>
</gene>
<organism evidence="2 3">
    <name type="scientific">Methylobacillus flagellatus (strain ATCC 51484 / DSM 6875 / VKM B-1610 / KT)</name>
    <dbReference type="NCBI Taxonomy" id="265072"/>
    <lineage>
        <taxon>Bacteria</taxon>
        <taxon>Pseudomonadati</taxon>
        <taxon>Pseudomonadota</taxon>
        <taxon>Betaproteobacteria</taxon>
        <taxon>Nitrosomonadales</taxon>
        <taxon>Methylophilaceae</taxon>
        <taxon>Methylobacillus</taxon>
    </lineage>
</organism>
<reference evidence="2 3" key="1">
    <citation type="submission" date="2006-03" db="EMBL/GenBank/DDBJ databases">
        <title>Complete sequence of Methylobacillus flagellatus KT.</title>
        <authorList>
            <consortium name="US DOE Joint Genome Institute"/>
            <person name="Copeland A."/>
            <person name="Lucas S."/>
            <person name="Lapidus A."/>
            <person name="Barry K."/>
            <person name="Detter J.C."/>
            <person name="Glavina del Rio T."/>
            <person name="Hammon N."/>
            <person name="Israni S."/>
            <person name="Dalin E."/>
            <person name="Tice H."/>
            <person name="Pitluck S."/>
            <person name="Brettin T."/>
            <person name="Bruce D."/>
            <person name="Han C."/>
            <person name="Tapia R."/>
            <person name="Saunders E."/>
            <person name="Gilna P."/>
            <person name="Schmutz J."/>
            <person name="Larimer F."/>
            <person name="Land M."/>
            <person name="Kyrpides N."/>
            <person name="Anderson I."/>
            <person name="Richardson P."/>
        </authorList>
    </citation>
    <scope>NUCLEOTIDE SEQUENCE [LARGE SCALE GENOMIC DNA]</scope>
    <source>
        <strain evidence="3">KT / ATCC 51484 / DSM 6875</strain>
    </source>
</reference>
<dbReference type="HOGENOM" id="CLU_2118170_0_0_4"/>
<dbReference type="KEGG" id="mfa:Mfla_2180"/>
<keyword evidence="3" id="KW-1185">Reference proteome</keyword>
<dbReference type="AlphaFoldDB" id="Q1GZ90"/>
<dbReference type="Proteomes" id="UP000002440">
    <property type="component" value="Chromosome"/>
</dbReference>
<keyword evidence="1" id="KW-1133">Transmembrane helix</keyword>
<feature type="transmembrane region" description="Helical" evidence="1">
    <location>
        <begin position="20"/>
        <end position="45"/>
    </location>
</feature>
<protein>
    <submittedName>
        <fullName evidence="2">Uncharacterized protein</fullName>
    </submittedName>
</protein>